<gene>
    <name evidence="3" type="ORF">J2Y00_002049</name>
</gene>
<dbReference type="Proteomes" id="UP001185331">
    <property type="component" value="Unassembled WGS sequence"/>
</dbReference>
<dbReference type="Gene3D" id="3.30.1490.300">
    <property type="match status" value="1"/>
</dbReference>
<dbReference type="Pfam" id="PF18222">
    <property type="entry name" value="PilN_bio_d"/>
    <property type="match status" value="1"/>
</dbReference>
<name>A0AAE3XBY8_9DEIO</name>
<evidence type="ECO:0000313" key="3">
    <source>
        <dbReference type="EMBL" id="MDR6218486.1"/>
    </source>
</evidence>
<evidence type="ECO:0000256" key="1">
    <source>
        <dbReference type="SAM" id="MobiDB-lite"/>
    </source>
</evidence>
<feature type="domain" description="PilN biogenesis protein dimerization" evidence="2">
    <location>
        <begin position="438"/>
        <end position="531"/>
    </location>
</feature>
<evidence type="ECO:0000313" key="4">
    <source>
        <dbReference type="Proteomes" id="UP001185331"/>
    </source>
</evidence>
<dbReference type="InterPro" id="IPR043129">
    <property type="entry name" value="ATPase_NBD"/>
</dbReference>
<dbReference type="RefSeq" id="WP_309855015.1">
    <property type="nucleotide sequence ID" value="NZ_JAVDQJ010000005.1"/>
</dbReference>
<feature type="region of interest" description="Disordered" evidence="1">
    <location>
        <begin position="1"/>
        <end position="31"/>
    </location>
</feature>
<proteinExistence type="predicted"/>
<dbReference type="EMBL" id="JAVDQK010000004">
    <property type="protein sequence ID" value="MDR6218486.1"/>
    <property type="molecule type" value="Genomic_DNA"/>
</dbReference>
<reference evidence="3" key="1">
    <citation type="submission" date="2023-07" db="EMBL/GenBank/DDBJ databases">
        <title>Sorghum-associated microbial communities from plants grown in Nebraska, USA.</title>
        <authorList>
            <person name="Schachtman D."/>
        </authorList>
    </citation>
    <scope>NUCLEOTIDE SEQUENCE</scope>
    <source>
        <strain evidence="3">BE330</strain>
    </source>
</reference>
<organism evidence="3 4">
    <name type="scientific">Deinococcus soli</name>
    <name type="common">ex Cha et al. 2016</name>
    <dbReference type="NCBI Taxonomy" id="1309411"/>
    <lineage>
        <taxon>Bacteria</taxon>
        <taxon>Thermotogati</taxon>
        <taxon>Deinococcota</taxon>
        <taxon>Deinococci</taxon>
        <taxon>Deinococcales</taxon>
        <taxon>Deinococcaceae</taxon>
        <taxon>Deinococcus</taxon>
    </lineage>
</organism>
<dbReference type="AlphaFoldDB" id="A0AAE3XBY8"/>
<dbReference type="SUPFAM" id="SSF53067">
    <property type="entry name" value="Actin-like ATPase domain"/>
    <property type="match status" value="1"/>
</dbReference>
<dbReference type="InterPro" id="IPR040888">
    <property type="entry name" value="PilN_bio_d"/>
</dbReference>
<accession>A0AAE3XBY8</accession>
<comment type="caution">
    <text evidence="3">The sequence shown here is derived from an EMBL/GenBank/DDBJ whole genome shotgun (WGS) entry which is preliminary data.</text>
</comment>
<dbReference type="Gene3D" id="3.30.70.2830">
    <property type="match status" value="1"/>
</dbReference>
<sequence length="536" mass="57523">MTKPPTSKANRPPKGARKSKKPSGPKAPQHRLSLTIGAFEVTLAEKTDKTVKVATVPLDGLTVTADRVERLPELAAAIKEAVKSLGSRTRHVTIIARADAFTIRSVPLPNVPAEDVRNAMTYVAQQNMPIAPGQAVTDYCILNASATGTNADASAMLFGAHRTLVSGVAQAAHMAGLLPVGFEPPVSATLRASQHLLGEDTNIVVHLDPGGSLLMALQGTEPCYVQDLGDLENYIMSGTRTPNVIDAFRKLRESDDWEYKAAVVTLATHIQHTSDYLSSLNLPPPRHLIIAGEIANIPHFGALIARMITDTEVIYPEGEGAYAEAPVIPLGGLLPVTGPQTITGLNFLLGDLVPKQASRTALHIALAAPALTLVALGGAFVSLNATHNKALALQKQKQSTLSALQTYLDQQNRLVARNEEIKRILASEQVIKDSQKPWVNHINRFVSAIPQRAGAFVVSLTSLQPQDAKDSGDLYDQKAVDVVFAVKGTARTRSDVVEFVETFERDPFAINLQRMTATDSGYVFEATVGMTVEKTP</sequence>
<dbReference type="Gene3D" id="3.30.420.40">
    <property type="match status" value="2"/>
</dbReference>
<evidence type="ECO:0000259" key="2">
    <source>
        <dbReference type="Pfam" id="PF18222"/>
    </source>
</evidence>
<feature type="compositionally biased region" description="Basic residues" evidence="1">
    <location>
        <begin position="14"/>
        <end position="23"/>
    </location>
</feature>
<protein>
    <recommendedName>
        <fullName evidence="2">PilN biogenesis protein dimerization domain-containing protein</fullName>
    </recommendedName>
</protein>